<evidence type="ECO:0000256" key="1">
    <source>
        <dbReference type="ARBA" id="ARBA00004613"/>
    </source>
</evidence>
<feature type="domain" description="IGFBP N-terminal" evidence="9">
    <location>
        <begin position="19"/>
        <end position="99"/>
    </location>
</feature>
<dbReference type="InterPro" id="IPR009030">
    <property type="entry name" value="Growth_fac_rcpt_cys_sf"/>
</dbReference>
<keyword evidence="7" id="KW-0732">Signal</keyword>
<dbReference type="PANTHER" id="PTHR11551">
    <property type="entry name" value="INSULIN-LIKE GROWTH FACTOR BINDING PROTEIN"/>
    <property type="match status" value="1"/>
</dbReference>
<evidence type="ECO:0000256" key="5">
    <source>
        <dbReference type="ARBA" id="ARBA00023183"/>
    </source>
</evidence>
<feature type="disulfide bond" evidence="6">
    <location>
        <begin position="364"/>
        <end position="384"/>
    </location>
</feature>
<dbReference type="STRING" id="623744.A0A553QSP8"/>
<dbReference type="InterPro" id="IPR022321">
    <property type="entry name" value="IGFBP_1-6_chordata"/>
</dbReference>
<evidence type="ECO:0000256" key="4">
    <source>
        <dbReference type="ARBA" id="ARBA00023157"/>
    </source>
</evidence>
<dbReference type="PANTHER" id="PTHR11551:SF4">
    <property type="entry name" value="INSULIN-LIKE GROWTH FACTOR-BINDING PROTEIN 5"/>
    <property type="match status" value="1"/>
</dbReference>
<dbReference type="EMBL" id="SRMA01025597">
    <property type="protein sequence ID" value="TRY92816.1"/>
    <property type="molecule type" value="Genomic_DNA"/>
</dbReference>
<dbReference type="SMART" id="SM00211">
    <property type="entry name" value="TY"/>
    <property type="match status" value="1"/>
</dbReference>
<gene>
    <name evidence="10" type="ORF">DNTS_024882</name>
</gene>
<dbReference type="GO" id="GO:0005615">
    <property type="term" value="C:extracellular space"/>
    <property type="evidence" value="ECO:0007669"/>
    <property type="project" value="TreeGrafter"/>
</dbReference>
<feature type="signal peptide" evidence="7">
    <location>
        <begin position="1"/>
        <end position="18"/>
    </location>
</feature>
<keyword evidence="5" id="KW-0340">Growth factor binding</keyword>
<dbReference type="Gene3D" id="4.10.800.10">
    <property type="entry name" value="Thyroglobulin type-1"/>
    <property type="match status" value="1"/>
</dbReference>
<comment type="caution">
    <text evidence="10">The sequence shown here is derived from an EMBL/GenBank/DDBJ whole genome shotgun (WGS) entry which is preliminary data.</text>
</comment>
<dbReference type="FunFam" id="4.10.800.10:FF:000009">
    <property type="entry name" value="Insulin-like growth factor binding protein 5"/>
    <property type="match status" value="1"/>
</dbReference>
<evidence type="ECO:0000259" key="9">
    <source>
        <dbReference type="PROSITE" id="PS51323"/>
    </source>
</evidence>
<organism evidence="10 11">
    <name type="scientific">Danionella cerebrum</name>
    <dbReference type="NCBI Taxonomy" id="2873325"/>
    <lineage>
        <taxon>Eukaryota</taxon>
        <taxon>Metazoa</taxon>
        <taxon>Chordata</taxon>
        <taxon>Craniata</taxon>
        <taxon>Vertebrata</taxon>
        <taxon>Euteleostomi</taxon>
        <taxon>Actinopterygii</taxon>
        <taxon>Neopterygii</taxon>
        <taxon>Teleostei</taxon>
        <taxon>Ostariophysi</taxon>
        <taxon>Cypriniformes</taxon>
        <taxon>Danionidae</taxon>
        <taxon>Danioninae</taxon>
        <taxon>Danionella</taxon>
    </lineage>
</organism>
<dbReference type="Pfam" id="PF00086">
    <property type="entry name" value="Thyroglobulin_1"/>
    <property type="match status" value="1"/>
</dbReference>
<keyword evidence="11" id="KW-1185">Reference proteome</keyword>
<feature type="chain" id="PRO_5021947297" evidence="7">
    <location>
        <begin position="19"/>
        <end position="394"/>
    </location>
</feature>
<reference evidence="10 11" key="1">
    <citation type="journal article" date="2019" name="Sci. Data">
        <title>Hybrid genome assembly and annotation of Danionella translucida.</title>
        <authorList>
            <person name="Kadobianskyi M."/>
            <person name="Schulze L."/>
            <person name="Schuelke M."/>
            <person name="Judkewitz B."/>
        </authorList>
    </citation>
    <scope>NUCLEOTIDE SEQUENCE [LARGE SCALE GENOMIC DNA]</scope>
    <source>
        <strain evidence="10 11">Bolton</strain>
    </source>
</reference>
<dbReference type="OrthoDB" id="6068400at2759"/>
<dbReference type="PROSITE" id="PS00484">
    <property type="entry name" value="THYROGLOBULIN_1_1"/>
    <property type="match status" value="1"/>
</dbReference>
<keyword evidence="2" id="KW-0964">Secreted</keyword>
<name>A0A553QSP8_9TELE</name>
<dbReference type="InterPro" id="IPR000716">
    <property type="entry name" value="Thyroglobulin_1"/>
</dbReference>
<dbReference type="SMART" id="SM00121">
    <property type="entry name" value="IB"/>
    <property type="match status" value="1"/>
</dbReference>
<dbReference type="InterPro" id="IPR017891">
    <property type="entry name" value="Insulin_GF-bd_Cys-rich_CS"/>
</dbReference>
<dbReference type="FunFam" id="4.10.40.20:FF:000001">
    <property type="entry name" value="Insulin-like growth factor binding protein 5"/>
    <property type="match status" value="1"/>
</dbReference>
<evidence type="ECO:0000256" key="6">
    <source>
        <dbReference type="PROSITE-ProRule" id="PRU00500"/>
    </source>
</evidence>
<dbReference type="PROSITE" id="PS51323">
    <property type="entry name" value="IGFBP_N_2"/>
    <property type="match status" value="1"/>
</dbReference>
<dbReference type="AlphaFoldDB" id="A0A553QSP8"/>
<dbReference type="Gene3D" id="4.10.40.20">
    <property type="match status" value="1"/>
</dbReference>
<dbReference type="CDD" id="cd00191">
    <property type="entry name" value="TY"/>
    <property type="match status" value="1"/>
</dbReference>
<proteinExistence type="predicted"/>
<evidence type="ECO:0000256" key="3">
    <source>
        <dbReference type="ARBA" id="ARBA00022604"/>
    </source>
</evidence>
<keyword evidence="3" id="KW-0341">Growth regulation</keyword>
<evidence type="ECO:0000313" key="10">
    <source>
        <dbReference type="EMBL" id="TRY92816.1"/>
    </source>
</evidence>
<dbReference type="Proteomes" id="UP000316079">
    <property type="component" value="Unassembled WGS sequence"/>
</dbReference>
<dbReference type="SUPFAM" id="SSF57184">
    <property type="entry name" value="Growth factor receptor domain"/>
    <property type="match status" value="1"/>
</dbReference>
<dbReference type="Pfam" id="PF00219">
    <property type="entry name" value="IGFBP"/>
    <property type="match status" value="1"/>
</dbReference>
<dbReference type="GO" id="GO:0001968">
    <property type="term" value="F:fibronectin binding"/>
    <property type="evidence" value="ECO:0007669"/>
    <property type="project" value="TreeGrafter"/>
</dbReference>
<dbReference type="GO" id="GO:0043567">
    <property type="term" value="P:regulation of insulin-like growth factor receptor signaling pathway"/>
    <property type="evidence" value="ECO:0007669"/>
    <property type="project" value="TreeGrafter"/>
</dbReference>
<protein>
    <submittedName>
        <fullName evidence="10">Uncharacterized protein</fullName>
    </submittedName>
</protein>
<keyword evidence="4 6" id="KW-1015">Disulfide bond</keyword>
<dbReference type="GO" id="GO:0031994">
    <property type="term" value="F:insulin-like growth factor I binding"/>
    <property type="evidence" value="ECO:0007669"/>
    <property type="project" value="TreeGrafter"/>
</dbReference>
<evidence type="ECO:0000256" key="2">
    <source>
        <dbReference type="ARBA" id="ARBA00022525"/>
    </source>
</evidence>
<dbReference type="GO" id="GO:0031995">
    <property type="term" value="F:insulin-like growth factor II binding"/>
    <property type="evidence" value="ECO:0007669"/>
    <property type="project" value="TreeGrafter"/>
</dbReference>
<sequence>MALLLLGTFLAALSISGGSYVPCEPCDEKAKSMCPPVPVGCQLVKEPGCGCCYTCALAEGQACGVYTGTCSHGLRCLPRNGEEKPLHALLHGRGVCTNEKGYKPAHPPIEFMFPSVDDTRQSGDEEVHTCAFGLKALDRHFHEAALNPVPPRAQSSGEIFTEISLCQVMGCEIGFKDTAPCSDCNFSSQKSSSCNDQAPVPCVSESDRLFHHRQPQNTLLQSVKLWSSGRLRGQLSQSCLSYRDSIEHDDTVKPDTTEDQIPKVPLYIKPDVIQTKKNAAVNKNKKKQQEKHRTILDYSPIPNEKHEPELGPCRRKLDGTIQSMKDASRVMALSLYLPNCDRKGFFKRKQCKPSRGRKRGICWCVDKYGVQLPGTNYTGGNIQCKDLENSNNNE</sequence>
<comment type="caution">
    <text evidence="6">Lacks conserved residue(s) required for the propagation of feature annotation.</text>
</comment>
<dbReference type="PROSITE" id="PS00222">
    <property type="entry name" value="IGFBP_N_1"/>
    <property type="match status" value="1"/>
</dbReference>
<dbReference type="SUPFAM" id="SSF57610">
    <property type="entry name" value="Thyroglobulin type-1 domain"/>
    <property type="match status" value="1"/>
</dbReference>
<dbReference type="InterPro" id="IPR000867">
    <property type="entry name" value="IGFBP-like"/>
</dbReference>
<comment type="subcellular location">
    <subcellularLocation>
        <location evidence="1">Secreted</location>
    </subcellularLocation>
</comment>
<dbReference type="PROSITE" id="PS51162">
    <property type="entry name" value="THYROGLOBULIN_1_2"/>
    <property type="match status" value="1"/>
</dbReference>
<accession>A0A553QSP8</accession>
<evidence type="ECO:0000259" key="8">
    <source>
        <dbReference type="PROSITE" id="PS51162"/>
    </source>
</evidence>
<feature type="domain" description="Thyroglobulin type-1" evidence="8">
    <location>
        <begin position="310"/>
        <end position="384"/>
    </location>
</feature>
<evidence type="ECO:0000313" key="11">
    <source>
        <dbReference type="Proteomes" id="UP000316079"/>
    </source>
</evidence>
<dbReference type="InterPro" id="IPR036857">
    <property type="entry name" value="Thyroglobulin_1_sf"/>
</dbReference>
<evidence type="ECO:0000256" key="7">
    <source>
        <dbReference type="SAM" id="SignalP"/>
    </source>
</evidence>
<dbReference type="PRINTS" id="PR01976">
    <property type="entry name" value="IGFBPFAMILY"/>
</dbReference>